<keyword evidence="1" id="KW-0808">Transferase</keyword>
<dbReference type="SUPFAM" id="SSF53335">
    <property type="entry name" value="S-adenosyl-L-methionine-dependent methyltransferases"/>
    <property type="match status" value="1"/>
</dbReference>
<dbReference type="KEGG" id="siw:GH266_16625"/>
<dbReference type="Pfam" id="PF13489">
    <property type="entry name" value="Methyltransf_23"/>
    <property type="match status" value="1"/>
</dbReference>
<protein>
    <submittedName>
        <fullName evidence="1">Methyltransferase domain-containing protein</fullName>
    </submittedName>
</protein>
<dbReference type="AlphaFoldDB" id="A0A857CAB4"/>
<dbReference type="RefSeq" id="WP_158194823.1">
    <property type="nucleotide sequence ID" value="NZ_CP046908.1"/>
</dbReference>
<dbReference type="CDD" id="cd02440">
    <property type="entry name" value="AdoMet_MTases"/>
    <property type="match status" value="1"/>
</dbReference>
<evidence type="ECO:0000313" key="1">
    <source>
        <dbReference type="EMBL" id="QGZ35970.1"/>
    </source>
</evidence>
<dbReference type="OrthoDB" id="7537532at2"/>
<evidence type="ECO:0000313" key="2">
    <source>
        <dbReference type="Proteomes" id="UP000435648"/>
    </source>
</evidence>
<dbReference type="InterPro" id="IPR029063">
    <property type="entry name" value="SAM-dependent_MTases_sf"/>
</dbReference>
<reference evidence="1 2" key="1">
    <citation type="submission" date="2019-12" db="EMBL/GenBank/DDBJ databases">
        <title>The genome of Stappia indica PHM037.</title>
        <authorList>
            <person name="Kacar D."/>
            <person name="Galan B."/>
            <person name="Canedo L."/>
            <person name="Rodriguez P."/>
            <person name="de la Calle F."/>
            <person name="Garcia J.L."/>
        </authorList>
    </citation>
    <scope>NUCLEOTIDE SEQUENCE [LARGE SCALE GENOMIC DNA]</scope>
    <source>
        <strain evidence="1 2">PHM037</strain>
    </source>
</reference>
<organism evidence="1 2">
    <name type="scientific">Stappia indica</name>
    <dbReference type="NCBI Taxonomy" id="538381"/>
    <lineage>
        <taxon>Bacteria</taxon>
        <taxon>Pseudomonadati</taxon>
        <taxon>Pseudomonadota</taxon>
        <taxon>Alphaproteobacteria</taxon>
        <taxon>Hyphomicrobiales</taxon>
        <taxon>Stappiaceae</taxon>
        <taxon>Stappia</taxon>
    </lineage>
</organism>
<dbReference type="PANTHER" id="PTHR43861">
    <property type="entry name" value="TRANS-ACONITATE 2-METHYLTRANSFERASE-RELATED"/>
    <property type="match status" value="1"/>
</dbReference>
<gene>
    <name evidence="1" type="ORF">GH266_16625</name>
</gene>
<keyword evidence="1" id="KW-0489">Methyltransferase</keyword>
<name>A0A857CAB4_9HYPH</name>
<accession>A0A857CAB4</accession>
<dbReference type="GO" id="GO:0032259">
    <property type="term" value="P:methylation"/>
    <property type="evidence" value="ECO:0007669"/>
    <property type="project" value="UniProtKB-KW"/>
</dbReference>
<dbReference type="GO" id="GO:0008168">
    <property type="term" value="F:methyltransferase activity"/>
    <property type="evidence" value="ECO:0007669"/>
    <property type="project" value="UniProtKB-KW"/>
</dbReference>
<dbReference type="EMBL" id="CP046908">
    <property type="protein sequence ID" value="QGZ35970.1"/>
    <property type="molecule type" value="Genomic_DNA"/>
</dbReference>
<sequence length="341" mass="37898">MSDTMKTGQKLEAGCDCAICGTRERQVVSLVGRGFQKLTTVICTGCGLVHSHPIPSPEELQRFYADDYRKAYKGTHKPKLKHVYRYAPGAYLRVAQLAALVGPERRRFLDIGSGSGEILYMARKAGFEVAGVEPNTGYADYSREELGLPVQNCTFEQADLPKEHFDILNLSHVLEHLPDPLASLRFLNTLLRPDGILCVAVPDIGHASHAPWTRFHYAHVYNFSHETLKAMVLKAGFEILPESSGSTTLIARKTGAAFCDMPRPIPANYEMLWKTLTAEHAGVAHVTGKRGITRFLGKLYRYPRDHLMGRLMGSPRRILDKVHARMCDTYGALMTCAIVAV</sequence>
<dbReference type="Proteomes" id="UP000435648">
    <property type="component" value="Chromosome"/>
</dbReference>
<dbReference type="Gene3D" id="3.40.50.150">
    <property type="entry name" value="Vaccinia Virus protein VP39"/>
    <property type="match status" value="1"/>
</dbReference>
<proteinExistence type="predicted"/>